<evidence type="ECO:0000256" key="6">
    <source>
        <dbReference type="ARBA" id="ARBA00023212"/>
    </source>
</evidence>
<evidence type="ECO:0000256" key="2">
    <source>
        <dbReference type="ARBA" id="ARBA00022490"/>
    </source>
</evidence>
<gene>
    <name evidence="11" type="ORF">EGW08_013908</name>
</gene>
<feature type="compositionally biased region" description="Basic residues" evidence="10">
    <location>
        <begin position="1293"/>
        <end position="1303"/>
    </location>
</feature>
<feature type="compositionally biased region" description="Basic and acidic residues" evidence="10">
    <location>
        <begin position="73"/>
        <end position="96"/>
    </location>
</feature>
<feature type="compositionally biased region" description="Polar residues" evidence="10">
    <location>
        <begin position="41"/>
        <end position="56"/>
    </location>
</feature>
<comment type="subcellular location">
    <subcellularLocation>
        <location evidence="1">Cytoplasm</location>
        <location evidence="1">Cytoskeleton</location>
        <location evidence="1">Cilium axoneme</location>
    </subcellularLocation>
</comment>
<feature type="compositionally biased region" description="Basic and acidic residues" evidence="10">
    <location>
        <begin position="274"/>
        <end position="336"/>
    </location>
</feature>
<feature type="region of interest" description="Disordered" evidence="10">
    <location>
        <begin position="601"/>
        <end position="621"/>
    </location>
</feature>
<dbReference type="Pfam" id="PF00400">
    <property type="entry name" value="WD40"/>
    <property type="match status" value="2"/>
</dbReference>
<dbReference type="InterPro" id="IPR011044">
    <property type="entry name" value="Quino_amine_DH_bsu"/>
</dbReference>
<organism evidence="11 12">
    <name type="scientific">Elysia chlorotica</name>
    <name type="common">Eastern emerald elysia</name>
    <name type="synonym">Sea slug</name>
    <dbReference type="NCBI Taxonomy" id="188477"/>
    <lineage>
        <taxon>Eukaryota</taxon>
        <taxon>Metazoa</taxon>
        <taxon>Spiralia</taxon>
        <taxon>Lophotrochozoa</taxon>
        <taxon>Mollusca</taxon>
        <taxon>Gastropoda</taxon>
        <taxon>Heterobranchia</taxon>
        <taxon>Euthyneura</taxon>
        <taxon>Panpulmonata</taxon>
        <taxon>Sacoglossa</taxon>
        <taxon>Placobranchoidea</taxon>
        <taxon>Plakobranchidae</taxon>
        <taxon>Elysia</taxon>
    </lineage>
</organism>
<name>A0A433T9X5_ELYCH</name>
<evidence type="ECO:0000256" key="3">
    <source>
        <dbReference type="ARBA" id="ARBA00022574"/>
    </source>
</evidence>
<feature type="coiled-coil region" evidence="9">
    <location>
        <begin position="1980"/>
        <end position="2007"/>
    </location>
</feature>
<keyword evidence="7" id="KW-0966">Cell projection</keyword>
<feature type="compositionally biased region" description="Acidic residues" evidence="10">
    <location>
        <begin position="2058"/>
        <end position="2083"/>
    </location>
</feature>
<feature type="region of interest" description="Disordered" evidence="10">
    <location>
        <begin position="1"/>
        <end position="212"/>
    </location>
</feature>
<feature type="region of interest" description="Disordered" evidence="10">
    <location>
        <begin position="1837"/>
        <end position="1878"/>
    </location>
</feature>
<sequence length="2400" mass="273510">MENNAEKDEADEQKEDVDKIPASADETQENVPREETDETLQEATQTSGVSDPTHSSAEPEGKPPGESVSPDIEAAKTRESGKKHEKKQPDDAESKRKAVSKRQHSSEKLDKSQDPKEAKDVQGAAASSEKEQVKPSNEKAETTQTKSEPSAKTDAGATVSSEKEQVKPSNEKAETTQTKAEPSGKTDVSSVMETTNSLETVSSRADVEEEGNNVETIVWEWEQELEEYDEPDIYPSEKDYIMVPVQVEITDEEEQEMGEPAKEKMESENLEQGEQSKDTQSETAEKEEQSEDTQSKKVEKEEPSKDAQPKNDEKEQSKDAQSEKVDKEEKGKDAQLEKVLQSHHPEENRERESSSSEKSRAMSEESIKTNEKEGIQEKTQDKDPDGAKDQVEDGEGRKIKDEGEDILSTEEQTKEKIESDFVESGTKSIDGETDQQKPTDKEPKTDTEVPEKNDDGDDDGKARDIVDEVGLEKKVDVEHTTDMDLQAEGSPREGDAIEKGSTDENLKEETSGKKDDSTGDSELQEETNDDKEIPEDGEDTKMVSTKHEDGISESEINIDGEIGESELAPSEQTENEIEIKVEKASEDGKKVRDKKSIVKETPMTETGSLLTTEDALDPGDEFEEAGLPEAEAEPAEPPPKRYKTVMVRTLVPRPPKIHYVPEEERTTHITNDKHLFRKRPISLVMSFGYDCQRMANLHVLDKETVVFMSGFVLTFFNHVTKEQTFLRCIGGSCFGALAIHPSKRLFAAAEKGEKPIIGIWSYPKLQLFRKLREGTNRVYASVNFSPCGRFLASQGGEPDYLITVYNWLAETPVVRVKSHAQDVFRVTFSKELAGRLTTSGLCHIKFWKMATTFTGLKLKGDIGRFGRTELSDIEGYIEMPDGKVLSGTEWGNMLLWENGLIVAEVCIKPEIPCHEGIIRQITQVESEFYTTGQDGWVRSWPFDTVDAAEINTTEESLKVSVKSSGQVLIKEHSDIWFIVPDIPDGNSNSVFWFAQDGKGSILRADLSFLNTAKEPYQVLTAHGGAIVSSATSKNNCIMATLGADGQIRVYDYIKHKLLACRTFSSAGTTMLWPGVLFDPTCCTIIAGFADGTFRAIRLSGKKQNGLPMSLVLHQVRKPHQRRLTCLDIDFSLRFLATGGEDGTVFFFDIANDYLPLFFVSMPDFKPVVSIKWAKQEIKDLNDEETSNRMIAALQGGTLIDFLMPKATDFDNSVSYLCTDVQFLRRLDFESIKSELQHNEEIELERLAEEQLNAALEIENRKRLEEGLESESQQNLRLLEEAEEQERMKASSGPKKKWQPHKPSVKSPLSLMIPSLIDHDEVFLSMGGYDAGYLYSMRFGEQDKSNALKENPSEPVGSTKIEDSKDQAITAYCITNEGDYVFWGFSDGRIRVQNVEYPYALEHIDKHWTEGIHDCIRGEVTSISLDKDGVFLITTGNDGNCFLLSRMMEKELGAYLKRETLQPVEVVQVRDDVVDIVDTAAYTLEVFKKVAKEMALLAEAKKNKAAKREEIARLRIWYNDVLKKNNELPEEVRLTATELALTKDRESRRKEDHKAALEQLKLETAWYTQKAILSLEKLKSFYIDNIAYELFELRSFNSCSNLWSFRMNNLPSWFMDAKDKVDTHVTPHSVDSDTMPEDVSVSHSESLLLSPKPKREPGMDKFVHQRLTRLWERKKKRLIRAREWKMFLRTEPKSKELREEDKAIEEARANMGDMKLKSAADYKVPESKKLTEHRGRKRLVLLEETMFNYKQEFNEQMLKLRLDKIEKLGRMKEYRQKIIECHKKLSIEDQLPVPEIKPMVITENPKRTLEYTLEDVREYKRQIEEKLKASAPVAKVVKKQEGPSVKRKGPVSAAQKPPTTSTKTNEKDTETKIVPEQSSSLDSFAESIPEVFTPLEEMIKRTEITKAKFWQNYYIVKINEEKQCFDAKLKLLRHRKLKLDFLLKTGDARMTLLTQEFILAQQSEALEASLEMKIHDTTKEKRECTNVMKSLSKKLEHIKKEVDAYGKQRNALFNEVVALAVSKAPAFEKYLVRVFSKRMPKTQVRPSARPSEGSRLDFDSDDDESSDESDMDMDISDDEDDGLDIDFPPPELNKEIYDSVVDIRSRRFVIDEAESSIREQLEEVNLIMAQYKQRVNVADREYERGRRELDGFRKEKQEKQNVLHCAVNLNLHQIEEMGRDMSKVLVTENRNINELQQRIPELHKEKVRQKAMGMEMKKLNMQLHKEKCQFHKRLQEMHKKCDHEMLVKFGQIRPVDELEYLREDPRIVSLKQELRQLQERNEKDLQEWDSQINEAAKAKAVETMKSISRLQMVGHITARVHEMNKSMEEQMSKLPSEIEDTLASREIAFLKVVLTDQWNTISALSLEIAQLTQRQLQPLPPIKTKVDTLTDSSEATTWKQN</sequence>
<feature type="compositionally biased region" description="Basic and acidic residues" evidence="10">
    <location>
        <begin position="1863"/>
        <end position="1872"/>
    </location>
</feature>
<feature type="coiled-coil region" evidence="9">
    <location>
        <begin position="2109"/>
        <end position="2147"/>
    </location>
</feature>
<proteinExistence type="predicted"/>
<dbReference type="GO" id="GO:0005930">
    <property type="term" value="C:axoneme"/>
    <property type="evidence" value="ECO:0007669"/>
    <property type="project" value="UniProtKB-SubCell"/>
</dbReference>
<feature type="compositionally biased region" description="Basic and acidic residues" evidence="10">
    <location>
        <begin position="104"/>
        <end position="120"/>
    </location>
</feature>
<dbReference type="OrthoDB" id="1935234at2759"/>
<accession>A0A433T9X5</accession>
<dbReference type="EMBL" id="RQTK01000517">
    <property type="protein sequence ID" value="RUS78330.1"/>
    <property type="molecule type" value="Genomic_DNA"/>
</dbReference>
<reference evidence="11 12" key="1">
    <citation type="submission" date="2019-01" db="EMBL/GenBank/DDBJ databases">
        <title>A draft genome assembly of the solar-powered sea slug Elysia chlorotica.</title>
        <authorList>
            <person name="Cai H."/>
            <person name="Li Q."/>
            <person name="Fang X."/>
            <person name="Li J."/>
            <person name="Curtis N.E."/>
            <person name="Altenburger A."/>
            <person name="Shibata T."/>
            <person name="Feng M."/>
            <person name="Maeda T."/>
            <person name="Schwartz J.A."/>
            <person name="Shigenobu S."/>
            <person name="Lundholm N."/>
            <person name="Nishiyama T."/>
            <person name="Yang H."/>
            <person name="Hasebe M."/>
            <person name="Li S."/>
            <person name="Pierce S.K."/>
            <person name="Wang J."/>
        </authorList>
    </citation>
    <scope>NUCLEOTIDE SEQUENCE [LARGE SCALE GENOMIC DNA]</scope>
    <source>
        <strain evidence="11">EC2010</strain>
        <tissue evidence="11">Whole organism of an adult</tissue>
    </source>
</reference>
<evidence type="ECO:0000256" key="4">
    <source>
        <dbReference type="ARBA" id="ARBA00022737"/>
    </source>
</evidence>
<dbReference type="STRING" id="188477.A0A433T9X5"/>
<feature type="coiled-coil region" evidence="9">
    <location>
        <begin position="2184"/>
        <end position="2211"/>
    </location>
</feature>
<evidence type="ECO:0000256" key="5">
    <source>
        <dbReference type="ARBA" id="ARBA00023054"/>
    </source>
</evidence>
<keyword evidence="12" id="KW-1185">Reference proteome</keyword>
<feature type="compositionally biased region" description="Basic and acidic residues" evidence="10">
    <location>
        <begin position="434"/>
        <end position="482"/>
    </location>
</feature>
<evidence type="ECO:0000256" key="10">
    <source>
        <dbReference type="SAM" id="MobiDB-lite"/>
    </source>
</evidence>
<evidence type="ECO:0000256" key="9">
    <source>
        <dbReference type="SAM" id="Coils"/>
    </source>
</evidence>
<feature type="region of interest" description="Disordered" evidence="10">
    <location>
        <begin position="1624"/>
        <end position="1649"/>
    </location>
</feature>
<evidence type="ECO:0000313" key="12">
    <source>
        <dbReference type="Proteomes" id="UP000271974"/>
    </source>
</evidence>
<keyword evidence="5 9" id="KW-0175">Coiled coil</keyword>
<feature type="compositionally biased region" description="Basic and acidic residues" evidence="10">
    <location>
        <begin position="490"/>
        <end position="517"/>
    </location>
</feature>
<dbReference type="SUPFAM" id="SSF50969">
    <property type="entry name" value="YVTN repeat-like/Quinoprotein amine dehydrogenase"/>
    <property type="match status" value="1"/>
</dbReference>
<feature type="compositionally biased region" description="Basic and acidic residues" evidence="10">
    <location>
        <begin position="539"/>
        <end position="550"/>
    </location>
</feature>
<feature type="compositionally biased region" description="Basic and acidic residues" evidence="10">
    <location>
        <begin position="128"/>
        <end position="141"/>
    </location>
</feature>
<feature type="compositionally biased region" description="Low complexity" evidence="10">
    <location>
        <begin position="1638"/>
        <end position="1649"/>
    </location>
</feature>
<comment type="caution">
    <text evidence="11">The sequence shown here is derived from an EMBL/GenBank/DDBJ whole genome shotgun (WGS) entry which is preliminary data.</text>
</comment>
<feature type="compositionally biased region" description="Polar residues" evidence="10">
    <location>
        <begin position="175"/>
        <end position="203"/>
    </location>
</feature>
<evidence type="ECO:0000256" key="1">
    <source>
        <dbReference type="ARBA" id="ARBA00004430"/>
    </source>
</evidence>
<evidence type="ECO:0000256" key="8">
    <source>
        <dbReference type="PROSITE-ProRule" id="PRU00221"/>
    </source>
</evidence>
<keyword evidence="2" id="KW-0963">Cytoplasm</keyword>
<dbReference type="SMART" id="SM00320">
    <property type="entry name" value="WD40"/>
    <property type="match status" value="5"/>
</dbReference>
<feature type="compositionally biased region" description="Basic and acidic residues" evidence="10">
    <location>
        <begin position="161"/>
        <end position="174"/>
    </location>
</feature>
<evidence type="ECO:0000313" key="11">
    <source>
        <dbReference type="EMBL" id="RUS78330.1"/>
    </source>
</evidence>
<dbReference type="PROSITE" id="PS50082">
    <property type="entry name" value="WD_REPEATS_2"/>
    <property type="match status" value="1"/>
</dbReference>
<dbReference type="PANTHER" id="PTHR14885">
    <property type="entry name" value="CILIA- AND FLAGELLA-ASSOCIATED PROTEIN 43-RELATED"/>
    <property type="match status" value="1"/>
</dbReference>
<dbReference type="Proteomes" id="UP000271974">
    <property type="component" value="Unassembled WGS sequence"/>
</dbReference>
<dbReference type="PANTHER" id="PTHR14885:SF3">
    <property type="entry name" value="CILIA- AND FLAGELLA-ASSOCIATED PROTEIN 44"/>
    <property type="match status" value="1"/>
</dbReference>
<feature type="compositionally biased region" description="Basic and acidic residues" evidence="10">
    <location>
        <begin position="343"/>
        <end position="401"/>
    </location>
</feature>
<dbReference type="GO" id="GO:0003341">
    <property type="term" value="P:cilium movement"/>
    <property type="evidence" value="ECO:0007669"/>
    <property type="project" value="UniProtKB-ARBA"/>
</dbReference>
<keyword evidence="3 8" id="KW-0853">WD repeat</keyword>
<dbReference type="SUPFAM" id="SSF50978">
    <property type="entry name" value="WD40 repeat-like"/>
    <property type="match status" value="1"/>
</dbReference>
<feature type="repeat" description="WD" evidence="8">
    <location>
        <begin position="1019"/>
        <end position="1051"/>
    </location>
</feature>
<feature type="compositionally biased region" description="Acidic residues" evidence="10">
    <location>
        <begin position="518"/>
        <end position="538"/>
    </location>
</feature>
<dbReference type="InterPro" id="IPR036322">
    <property type="entry name" value="WD40_repeat_dom_sf"/>
</dbReference>
<dbReference type="InterPro" id="IPR001680">
    <property type="entry name" value="WD40_rpt"/>
</dbReference>
<feature type="region of interest" description="Disordered" evidence="10">
    <location>
        <begin position="2041"/>
        <end position="2085"/>
    </location>
</feature>
<feature type="region of interest" description="Disordered" evidence="10">
    <location>
        <begin position="244"/>
        <end position="576"/>
    </location>
</feature>
<dbReference type="InterPro" id="IPR015943">
    <property type="entry name" value="WD40/YVTN_repeat-like_dom_sf"/>
</dbReference>
<evidence type="ECO:0000256" key="7">
    <source>
        <dbReference type="ARBA" id="ARBA00023273"/>
    </source>
</evidence>
<keyword evidence="4" id="KW-0677">Repeat</keyword>
<dbReference type="Gene3D" id="2.130.10.10">
    <property type="entry name" value="YVTN repeat-like/Quinoprotein amine dehydrogenase"/>
    <property type="match status" value="3"/>
</dbReference>
<protein>
    <submittedName>
        <fullName evidence="11">Uncharacterized protein</fullName>
    </submittedName>
</protein>
<keyword evidence="6" id="KW-0206">Cytoskeleton</keyword>
<feature type="region of interest" description="Disordered" evidence="10">
    <location>
        <begin position="1281"/>
        <end position="1303"/>
    </location>
</feature>